<sequence>MFLTMNDGVKLAYTDQGTGQPIVILTGFGGAKEIWHAQIPALLAAGYRVVNVDARNQGQSQHTVKGRRISRHGMDLAEVIQQLELKQVVLLGNSMGAATIFAYLSLFGDANVAAVIDIDQSPKMINTPDWPYGFKQATWTDYPDYFRMPLGPSTFKHIDDETFALVQEAAQRAPFDAKLNEPFLFDHAAADWRDVVAQLSKPLLILAGAQSPYFNPDFAPVTAAMAVKGEARMIQQAGHIVMAEQSQATTEAILSFLKRV</sequence>
<dbReference type="InterPro" id="IPR000073">
    <property type="entry name" value="AB_hydrolase_1"/>
</dbReference>
<dbReference type="Gene3D" id="3.40.50.1820">
    <property type="entry name" value="alpha/beta hydrolase"/>
    <property type="match status" value="1"/>
</dbReference>
<keyword evidence="3" id="KW-1185">Reference proteome</keyword>
<dbReference type="Proteomes" id="UP001628078">
    <property type="component" value="Unassembled WGS sequence"/>
</dbReference>
<evidence type="ECO:0000313" key="3">
    <source>
        <dbReference type="Proteomes" id="UP001628078"/>
    </source>
</evidence>
<dbReference type="SUPFAM" id="SSF53474">
    <property type="entry name" value="alpha/beta-Hydrolases"/>
    <property type="match status" value="1"/>
</dbReference>
<gene>
    <name evidence="2" type="ORF">JCM31185_02220</name>
</gene>
<dbReference type="RefSeq" id="WP_407882200.1">
    <property type="nucleotide sequence ID" value="NZ_BQXO01000001.1"/>
</dbReference>
<reference evidence="2 3" key="1">
    <citation type="submission" date="2022-03" db="EMBL/GenBank/DDBJ databases">
        <title>Draft genome sequence of Furfurilactobacillus curtus JCM 31185.</title>
        <authorList>
            <person name="Suzuki S."/>
            <person name="Endo A."/>
            <person name="Kajikawa A."/>
        </authorList>
    </citation>
    <scope>NUCLEOTIDE SEQUENCE [LARGE SCALE GENOMIC DNA]</scope>
    <source>
        <strain evidence="2 3">JCM 31185</strain>
    </source>
</reference>
<dbReference type="PANTHER" id="PTHR43194">
    <property type="entry name" value="HYDROLASE ALPHA/BETA FOLD FAMILY"/>
    <property type="match status" value="1"/>
</dbReference>
<dbReference type="Pfam" id="PF12697">
    <property type="entry name" value="Abhydrolase_6"/>
    <property type="match status" value="1"/>
</dbReference>
<proteinExistence type="predicted"/>
<feature type="domain" description="AB hydrolase-1" evidence="1">
    <location>
        <begin position="22"/>
        <end position="249"/>
    </location>
</feature>
<comment type="caution">
    <text evidence="2">The sequence shown here is derived from an EMBL/GenBank/DDBJ whole genome shotgun (WGS) entry which is preliminary data.</text>
</comment>
<accession>A0ABQ5JL59</accession>
<name>A0ABQ5JL59_9LACO</name>
<dbReference type="InterPro" id="IPR050228">
    <property type="entry name" value="Carboxylesterase_BioH"/>
</dbReference>
<evidence type="ECO:0000259" key="1">
    <source>
        <dbReference type="Pfam" id="PF12697"/>
    </source>
</evidence>
<dbReference type="EMBL" id="BQXO01000001">
    <property type="protein sequence ID" value="GKT04933.1"/>
    <property type="molecule type" value="Genomic_DNA"/>
</dbReference>
<dbReference type="GO" id="GO:0016787">
    <property type="term" value="F:hydrolase activity"/>
    <property type="evidence" value="ECO:0007669"/>
    <property type="project" value="UniProtKB-KW"/>
</dbReference>
<keyword evidence="2" id="KW-0378">Hydrolase</keyword>
<protein>
    <submittedName>
        <fullName evidence="2">Alpha/beta hydrolase</fullName>
    </submittedName>
</protein>
<evidence type="ECO:0000313" key="2">
    <source>
        <dbReference type="EMBL" id="GKT04933.1"/>
    </source>
</evidence>
<organism evidence="2 3">
    <name type="scientific">Furfurilactobacillus curtus</name>
    <dbReference type="NCBI Taxonomy" id="1746200"/>
    <lineage>
        <taxon>Bacteria</taxon>
        <taxon>Bacillati</taxon>
        <taxon>Bacillota</taxon>
        <taxon>Bacilli</taxon>
        <taxon>Lactobacillales</taxon>
        <taxon>Lactobacillaceae</taxon>
        <taxon>Furfurilactobacillus</taxon>
    </lineage>
</organism>
<dbReference type="PANTHER" id="PTHR43194:SF2">
    <property type="entry name" value="PEROXISOMAL MEMBRANE PROTEIN LPX1"/>
    <property type="match status" value="1"/>
</dbReference>
<dbReference type="InterPro" id="IPR029058">
    <property type="entry name" value="AB_hydrolase_fold"/>
</dbReference>